<keyword evidence="1" id="KW-1133">Transmembrane helix</keyword>
<feature type="transmembrane region" description="Helical" evidence="1">
    <location>
        <begin position="130"/>
        <end position="147"/>
    </location>
</feature>
<name>A0A1I4XI32_9PSEU</name>
<dbReference type="Proteomes" id="UP000199398">
    <property type="component" value="Unassembled WGS sequence"/>
</dbReference>
<dbReference type="Proteomes" id="UP000270697">
    <property type="component" value="Unassembled WGS sequence"/>
</dbReference>
<gene>
    <name evidence="2" type="ORF">ATL45_2834</name>
    <name evidence="3" type="ORF">SAMN05421805_103450</name>
</gene>
<keyword evidence="1" id="KW-0812">Transmembrane</keyword>
<evidence type="ECO:0000313" key="5">
    <source>
        <dbReference type="Proteomes" id="UP000270697"/>
    </source>
</evidence>
<feature type="transmembrane region" description="Helical" evidence="1">
    <location>
        <begin position="21"/>
        <end position="43"/>
    </location>
</feature>
<dbReference type="EMBL" id="FOUP01000003">
    <property type="protein sequence ID" value="SFN25382.1"/>
    <property type="molecule type" value="Genomic_DNA"/>
</dbReference>
<organism evidence="3 4">
    <name type="scientific">Saccharopolyspora antimicrobica</name>
    <dbReference type="NCBI Taxonomy" id="455193"/>
    <lineage>
        <taxon>Bacteria</taxon>
        <taxon>Bacillati</taxon>
        <taxon>Actinomycetota</taxon>
        <taxon>Actinomycetes</taxon>
        <taxon>Pseudonocardiales</taxon>
        <taxon>Pseudonocardiaceae</taxon>
        <taxon>Saccharopolyspora</taxon>
    </lineage>
</organism>
<keyword evidence="1" id="KW-0472">Membrane</keyword>
<reference evidence="2 5" key="2">
    <citation type="submission" date="2018-10" db="EMBL/GenBank/DDBJ databases">
        <title>Sequencing the genomes of 1000 actinobacteria strains.</title>
        <authorList>
            <person name="Klenk H.-P."/>
        </authorList>
    </citation>
    <scope>NUCLEOTIDE SEQUENCE [LARGE SCALE GENOMIC DNA]</scope>
    <source>
        <strain evidence="2 5">DSM 45119</strain>
    </source>
</reference>
<evidence type="ECO:0000313" key="2">
    <source>
        <dbReference type="EMBL" id="RKT84516.1"/>
    </source>
</evidence>
<keyword evidence="5" id="KW-1185">Reference proteome</keyword>
<sequence length="198" mass="21620">MVVSRYVLERLQLYAQNSPKRHVAVGGAIGGLLVAAILALSAVRRSESVSWPVVVAVAVIGGGTWAAVMVVFVVRLQRRMKPLPSDTDPARVRAARRLMRNGELGPDPETNALAVRLAGQLQSLPRWKKLTSTVFLLATALGALVTVQEIRDGEVGTSIFYGACTLFFLLMLTVGQARLDRRYRNAAKLRQTAEQRLT</sequence>
<evidence type="ECO:0000313" key="4">
    <source>
        <dbReference type="Proteomes" id="UP000199398"/>
    </source>
</evidence>
<evidence type="ECO:0000313" key="3">
    <source>
        <dbReference type="EMBL" id="SFN25382.1"/>
    </source>
</evidence>
<dbReference type="EMBL" id="RBXX01000002">
    <property type="protein sequence ID" value="RKT84516.1"/>
    <property type="molecule type" value="Genomic_DNA"/>
</dbReference>
<reference evidence="3 4" key="1">
    <citation type="submission" date="2016-10" db="EMBL/GenBank/DDBJ databases">
        <authorList>
            <person name="de Groot N.N."/>
        </authorList>
    </citation>
    <scope>NUCLEOTIDE SEQUENCE [LARGE SCALE GENOMIC DNA]</scope>
    <source>
        <strain evidence="3 4">CPCC 201259</strain>
    </source>
</reference>
<evidence type="ECO:0000256" key="1">
    <source>
        <dbReference type="SAM" id="Phobius"/>
    </source>
</evidence>
<proteinExistence type="predicted"/>
<accession>A0A1I4XI32</accession>
<dbReference type="STRING" id="455193.SAMN05421805_103450"/>
<dbReference type="AlphaFoldDB" id="A0A1I4XI32"/>
<feature type="transmembrane region" description="Helical" evidence="1">
    <location>
        <begin position="159"/>
        <end position="179"/>
    </location>
</feature>
<feature type="transmembrane region" description="Helical" evidence="1">
    <location>
        <begin position="49"/>
        <end position="74"/>
    </location>
</feature>
<protein>
    <submittedName>
        <fullName evidence="3">Uncharacterized protein</fullName>
    </submittedName>
</protein>